<keyword evidence="4" id="KW-1185">Reference proteome</keyword>
<organism evidence="3 4">
    <name type="scientific">Sulfolobus islandicus rod-shaped virus 5</name>
    <dbReference type="NCBI Taxonomy" id="1983548"/>
    <lineage>
        <taxon>Viruses</taxon>
        <taxon>Adnaviria</taxon>
        <taxon>Zilligvirae</taxon>
        <taxon>Taleaviricota</taxon>
        <taxon>Tokiviricetes</taxon>
        <taxon>Ligamenvirales</taxon>
        <taxon>Rudiviridae</taxon>
        <taxon>Usarudivirus</taxon>
        <taxon>Usarudivirus nymphense</taxon>
        <taxon>Usarudivirus SIRV5</taxon>
    </lineage>
</organism>
<name>A0A1X9SK66_9VIRU</name>
<evidence type="ECO:0000313" key="3">
    <source>
        <dbReference type="EMBL" id="ARQ96637.1"/>
    </source>
</evidence>
<protein>
    <submittedName>
        <fullName evidence="3">Uncharacterized protein</fullName>
    </submittedName>
</protein>
<dbReference type="CDD" id="cd07557">
    <property type="entry name" value="trimeric_dUTPase"/>
    <property type="match status" value="1"/>
</dbReference>
<proteinExistence type="inferred from homology"/>
<dbReference type="EMBL" id="KY744233">
    <property type="protein sequence ID" value="ARQ96637.1"/>
    <property type="molecule type" value="Genomic_DNA"/>
</dbReference>
<dbReference type="HAMAP" id="MF_00146">
    <property type="entry name" value="dCTP_deaminase"/>
    <property type="match status" value="1"/>
</dbReference>
<dbReference type="Gene3D" id="2.70.40.10">
    <property type="match status" value="1"/>
</dbReference>
<keyword evidence="1" id="KW-0378">Hydrolase</keyword>
<dbReference type="Proteomes" id="UP000203002">
    <property type="component" value="Segment"/>
</dbReference>
<evidence type="ECO:0000256" key="1">
    <source>
        <dbReference type="ARBA" id="ARBA00022801"/>
    </source>
</evidence>
<dbReference type="PANTHER" id="PTHR42680:SF3">
    <property type="entry name" value="DCTP DEAMINASE"/>
    <property type="match status" value="1"/>
</dbReference>
<dbReference type="OrthoDB" id="13481at10239"/>
<dbReference type="KEGG" id="vg:32877863"/>
<dbReference type="InterPro" id="IPR011962">
    <property type="entry name" value="dCTP_deaminase"/>
</dbReference>
<dbReference type="InterPro" id="IPR033704">
    <property type="entry name" value="dUTPase_trimeric"/>
</dbReference>
<evidence type="ECO:0000313" key="4">
    <source>
        <dbReference type="Proteomes" id="UP000203002"/>
    </source>
</evidence>
<dbReference type="GO" id="GO:0008829">
    <property type="term" value="F:dCTP deaminase activity"/>
    <property type="evidence" value="ECO:0007669"/>
    <property type="project" value="InterPro"/>
</dbReference>
<dbReference type="RefSeq" id="YP_009362625.1">
    <property type="nucleotide sequence ID" value="NC_034621.1"/>
</dbReference>
<reference evidence="3 4" key="1">
    <citation type="journal article" date="2017" name="Viruses">
        <title>Differentiation and structure in Sulfolobus islandicus rod-shaped virus populations.</title>
        <authorList>
            <person name="Bautista M.A."/>
            <person name="Black J.A."/>
            <person name="Youngblut N.D."/>
            <person name="Whitaker R.J."/>
        </authorList>
    </citation>
    <scope>NUCLEOTIDE SEQUENCE [LARGE SCALE GENOMIC DNA]</scope>
</reference>
<dbReference type="GO" id="GO:0006229">
    <property type="term" value="P:dUTP biosynthetic process"/>
    <property type="evidence" value="ECO:0007669"/>
    <property type="project" value="InterPro"/>
</dbReference>
<dbReference type="GeneID" id="32877863"/>
<sequence>MILSDRDLKYYLEKEWIKIVPFDEEIIRENGIDLRIGSQFAKLKKTQRVFEPGEKIEDFYEIIYSNEIIVQPHEHVLMTTMEYIELPNDVMAFVNLRSTYARLGISIPPTIVDAGFKGELTIEIVGSEFPIKLQSSKRFLHLIFARTLTSVENPYHGKYQKQQNVTLPKFEKKT</sequence>
<dbReference type="Pfam" id="PF22769">
    <property type="entry name" value="DCD"/>
    <property type="match status" value="1"/>
</dbReference>
<evidence type="ECO:0000256" key="2">
    <source>
        <dbReference type="ARBA" id="ARBA00023080"/>
    </source>
</evidence>
<dbReference type="NCBIfam" id="TIGR02274">
    <property type="entry name" value="dCTP_deam"/>
    <property type="match status" value="1"/>
</dbReference>
<dbReference type="PANTHER" id="PTHR42680">
    <property type="entry name" value="DCTP DEAMINASE"/>
    <property type="match status" value="1"/>
</dbReference>
<dbReference type="InterPro" id="IPR036157">
    <property type="entry name" value="dUTPase-like_sf"/>
</dbReference>
<keyword evidence="2" id="KW-0546">Nucleotide metabolism</keyword>
<accession>A0A1X9SK66</accession>
<dbReference type="SUPFAM" id="SSF51283">
    <property type="entry name" value="dUTPase-like"/>
    <property type="match status" value="1"/>
</dbReference>